<comment type="subcellular location">
    <subcellularLocation>
        <location evidence="1">Cell outer membrane</location>
    </subcellularLocation>
</comment>
<evidence type="ECO:0000256" key="5">
    <source>
        <dbReference type="ARBA" id="ARBA00022692"/>
    </source>
</evidence>
<keyword evidence="4" id="KW-1134">Transmembrane beta strand</keyword>
<gene>
    <name evidence="8" type="ORF">GM920_12710</name>
</gene>
<dbReference type="RefSeq" id="WP_182957786.1">
    <property type="nucleotide sequence ID" value="NZ_WNXC01000004.1"/>
</dbReference>
<dbReference type="Pfam" id="PF02321">
    <property type="entry name" value="OEP"/>
    <property type="match status" value="2"/>
</dbReference>
<comment type="similarity">
    <text evidence="2">Belongs to the outer membrane factor (OMF) (TC 1.B.17) family.</text>
</comment>
<keyword evidence="5" id="KW-0812">Transmembrane</keyword>
<evidence type="ECO:0000256" key="3">
    <source>
        <dbReference type="ARBA" id="ARBA00022448"/>
    </source>
</evidence>
<organism evidence="8 9">
    <name type="scientific">Pedobacter gandavensis</name>
    <dbReference type="NCBI Taxonomy" id="2679963"/>
    <lineage>
        <taxon>Bacteria</taxon>
        <taxon>Pseudomonadati</taxon>
        <taxon>Bacteroidota</taxon>
        <taxon>Sphingobacteriia</taxon>
        <taxon>Sphingobacteriales</taxon>
        <taxon>Sphingobacteriaceae</taxon>
        <taxon>Pedobacter</taxon>
    </lineage>
</organism>
<evidence type="ECO:0000256" key="4">
    <source>
        <dbReference type="ARBA" id="ARBA00022452"/>
    </source>
</evidence>
<accession>A0ABR6EWV7</accession>
<keyword evidence="7" id="KW-0998">Cell outer membrane</keyword>
<reference evidence="8 9" key="1">
    <citation type="submission" date="2019-11" db="EMBL/GenBank/DDBJ databases">
        <title>Description of Pedobacter sp. LMG 31462T.</title>
        <authorList>
            <person name="Carlier A."/>
            <person name="Qi S."/>
            <person name="Vandamme P."/>
        </authorList>
    </citation>
    <scope>NUCLEOTIDE SEQUENCE [LARGE SCALE GENOMIC DNA]</scope>
    <source>
        <strain evidence="8 9">LMG 31462</strain>
    </source>
</reference>
<keyword evidence="9" id="KW-1185">Reference proteome</keyword>
<dbReference type="EMBL" id="WNXC01000004">
    <property type="protein sequence ID" value="MBB2149762.1"/>
    <property type="molecule type" value="Genomic_DNA"/>
</dbReference>
<evidence type="ECO:0000256" key="7">
    <source>
        <dbReference type="ARBA" id="ARBA00023237"/>
    </source>
</evidence>
<evidence type="ECO:0000256" key="6">
    <source>
        <dbReference type="ARBA" id="ARBA00023136"/>
    </source>
</evidence>
<dbReference type="InterPro" id="IPR003423">
    <property type="entry name" value="OMP_efflux"/>
</dbReference>
<evidence type="ECO:0000313" key="9">
    <source>
        <dbReference type="Proteomes" id="UP000636110"/>
    </source>
</evidence>
<sequence>MIQFKHYQHLKIRNLLFPIALLLVGSTTGFAQQKLSLEEAISTALKNNYDIKLVNNDIRIAKNNVNPGNAGMLPQLTADYSKGGSKQNTVQTASTGVEKKSNGVRSTNQSYGASLGWTIFDGFQMFANYDRLKELQKLGEVNAKATILTTVGDVISGYYAVARQQQLVMATDTALDISKMRLTIAQNKLAIGRGSKLDVLAASVDYNTDTSTYLQQKNLLRNSMVSLNQVMARDLNLVFEVEEAIKIEKNLNYTELLGLTEQLSPTLQSAFINKKIAELSLKQVKGQRYPTIGLNSGYEFSNSTSPTGFNQKFRARGFTYGVTASLNLFNGFLQRQNERNAKIEINSTELNLEKTRLDLNAQLLTAFQNHQTNLELLKVEQHNLDIARQNLDITLAKYRLGSIAPLELREAQRNSIMAITRYLDAQYQTKLTEISLKEISGTLNIQ</sequence>
<dbReference type="InterPro" id="IPR051906">
    <property type="entry name" value="TolC-like"/>
</dbReference>
<evidence type="ECO:0000256" key="2">
    <source>
        <dbReference type="ARBA" id="ARBA00007613"/>
    </source>
</evidence>
<evidence type="ECO:0000313" key="8">
    <source>
        <dbReference type="EMBL" id="MBB2149762.1"/>
    </source>
</evidence>
<dbReference type="Proteomes" id="UP000636110">
    <property type="component" value="Unassembled WGS sequence"/>
</dbReference>
<comment type="caution">
    <text evidence="8">The sequence shown here is derived from an EMBL/GenBank/DDBJ whole genome shotgun (WGS) entry which is preliminary data.</text>
</comment>
<dbReference type="Gene3D" id="1.20.1600.10">
    <property type="entry name" value="Outer membrane efflux proteins (OEP)"/>
    <property type="match status" value="1"/>
</dbReference>
<name>A0ABR6EWV7_9SPHI</name>
<dbReference type="SUPFAM" id="SSF56954">
    <property type="entry name" value="Outer membrane efflux proteins (OEP)"/>
    <property type="match status" value="1"/>
</dbReference>
<keyword evidence="6" id="KW-0472">Membrane</keyword>
<proteinExistence type="inferred from homology"/>
<protein>
    <submittedName>
        <fullName evidence="8">TolC family protein</fullName>
    </submittedName>
</protein>
<keyword evidence="3" id="KW-0813">Transport</keyword>
<dbReference type="PANTHER" id="PTHR30026">
    <property type="entry name" value="OUTER MEMBRANE PROTEIN TOLC"/>
    <property type="match status" value="1"/>
</dbReference>
<evidence type="ECO:0000256" key="1">
    <source>
        <dbReference type="ARBA" id="ARBA00004442"/>
    </source>
</evidence>
<dbReference type="PANTHER" id="PTHR30026:SF20">
    <property type="entry name" value="OUTER MEMBRANE PROTEIN TOLC"/>
    <property type="match status" value="1"/>
</dbReference>